<dbReference type="GO" id="GO:0006212">
    <property type="term" value="P:uracil catabolic process"/>
    <property type="evidence" value="ECO:0007669"/>
    <property type="project" value="TreeGrafter"/>
</dbReference>
<evidence type="ECO:0000313" key="9">
    <source>
        <dbReference type="Proteomes" id="UP000703893"/>
    </source>
</evidence>
<proteinExistence type="predicted"/>
<evidence type="ECO:0000256" key="3">
    <source>
        <dbReference type="ARBA" id="ARBA00048792"/>
    </source>
</evidence>
<dbReference type="SUPFAM" id="SSF51395">
    <property type="entry name" value="FMN-linked oxidoreductases"/>
    <property type="match status" value="1"/>
</dbReference>
<dbReference type="PANTHER" id="PTHR43073:SF2">
    <property type="entry name" value="DIHYDROPYRIMIDINE DEHYDROGENASE [NADP(+)]"/>
    <property type="match status" value="1"/>
</dbReference>
<dbReference type="GO" id="GO:0006210">
    <property type="term" value="P:thymine catabolic process"/>
    <property type="evidence" value="ECO:0007669"/>
    <property type="project" value="TreeGrafter"/>
</dbReference>
<keyword evidence="1 8" id="KW-0560">Oxidoreductase</keyword>
<dbReference type="InterPro" id="IPR013785">
    <property type="entry name" value="Aldolase_TIM"/>
</dbReference>
<sequence>MGLEVEFCGVKFPNPFTLASAPPTTTGEMIMRAFDAGWGAAIIKTAGPHGEKIENPNPRFAALHAGKQRMFGFQNIELISDRPTSVWLEECRIIKDRYPAHVLIGSVMASGTAREDWQQLVSEFQDAGCDLIELNLGCPHGMPERGMGSVCSQNPEITGNIT</sequence>
<dbReference type="PANTHER" id="PTHR43073">
    <property type="entry name" value="DIHYDROPYRIMIDINE DEHYDROGENASE [NADP(+)]"/>
    <property type="match status" value="1"/>
</dbReference>
<evidence type="ECO:0000313" key="8">
    <source>
        <dbReference type="EMBL" id="MBM3274876.1"/>
    </source>
</evidence>
<comment type="function">
    <text evidence="4">Involved in pyrimidine base degradation. Catalyzes physiologically the reduction of uracil to 5,6-dihydrouracil (DHU) by using NADH as a specific cosubstrate. It also catalyzes the reverse reaction and the reduction of thymine to 5,6-dihydrothymine (DHT).</text>
</comment>
<dbReference type="Gene3D" id="3.20.20.70">
    <property type="entry name" value="Aldolase class I"/>
    <property type="match status" value="1"/>
</dbReference>
<accession>A0A937X771</accession>
<feature type="non-terminal residue" evidence="8">
    <location>
        <position position="162"/>
    </location>
</feature>
<comment type="catalytic activity">
    <reaction evidence="3">
        <text>5,6-dihydrouracil + NAD(+) = uracil + NADH + H(+)</text>
        <dbReference type="Rhea" id="RHEA:20189"/>
        <dbReference type="ChEBI" id="CHEBI:15378"/>
        <dbReference type="ChEBI" id="CHEBI:15901"/>
        <dbReference type="ChEBI" id="CHEBI:17568"/>
        <dbReference type="ChEBI" id="CHEBI:57540"/>
        <dbReference type="ChEBI" id="CHEBI:57945"/>
        <dbReference type="EC" id="1.3.1.1"/>
    </reaction>
</comment>
<gene>
    <name evidence="8" type="ORF">FJZ00_06970</name>
</gene>
<organism evidence="8 9">
    <name type="scientific">Candidatus Tanganyikabacteria bacterium</name>
    <dbReference type="NCBI Taxonomy" id="2961651"/>
    <lineage>
        <taxon>Bacteria</taxon>
        <taxon>Bacillati</taxon>
        <taxon>Candidatus Sericytochromatia</taxon>
        <taxon>Candidatus Tanganyikabacteria</taxon>
    </lineage>
</organism>
<dbReference type="InterPro" id="IPR005720">
    <property type="entry name" value="Dihydroorotate_DH_cat"/>
</dbReference>
<evidence type="ECO:0000256" key="6">
    <source>
        <dbReference type="ARBA" id="ARBA00049728"/>
    </source>
</evidence>
<evidence type="ECO:0000259" key="7">
    <source>
        <dbReference type="Pfam" id="PF01180"/>
    </source>
</evidence>
<comment type="caution">
    <text evidence="8">The sequence shown here is derived from an EMBL/GenBank/DDBJ whole genome shotgun (WGS) entry which is preliminary data.</text>
</comment>
<feature type="domain" description="Dihydroorotate dehydrogenase catalytic" evidence="7">
    <location>
        <begin position="3"/>
        <end position="142"/>
    </location>
</feature>
<reference evidence="8 9" key="1">
    <citation type="submission" date="2019-03" db="EMBL/GenBank/DDBJ databases">
        <title>Lake Tanganyika Metagenome-Assembled Genomes (MAGs).</title>
        <authorList>
            <person name="Tran P."/>
        </authorList>
    </citation>
    <scope>NUCLEOTIDE SEQUENCE [LARGE SCALE GENOMIC DNA]</scope>
    <source>
        <strain evidence="8">K_DeepCast_65m_m2_236</strain>
    </source>
</reference>
<dbReference type="GO" id="GO:0050661">
    <property type="term" value="F:NADP binding"/>
    <property type="evidence" value="ECO:0007669"/>
    <property type="project" value="TreeGrafter"/>
</dbReference>
<evidence type="ECO:0000256" key="1">
    <source>
        <dbReference type="ARBA" id="ARBA00023002"/>
    </source>
</evidence>
<dbReference type="EMBL" id="VGJX01000360">
    <property type="protein sequence ID" value="MBM3274876.1"/>
    <property type="molecule type" value="Genomic_DNA"/>
</dbReference>
<protein>
    <recommendedName>
        <fullName evidence="6">dihydrouracil dehydrogenase (NAD(+))</fullName>
        <ecNumber evidence="6">1.3.1.1</ecNumber>
    </recommendedName>
</protein>
<dbReference type="GO" id="GO:0005737">
    <property type="term" value="C:cytoplasm"/>
    <property type="evidence" value="ECO:0007669"/>
    <property type="project" value="InterPro"/>
</dbReference>
<comment type="subunit">
    <text evidence="5">Heterotetramer of 2 PreA and 2 PreT subunits.</text>
</comment>
<dbReference type="Pfam" id="PF01180">
    <property type="entry name" value="DHO_dh"/>
    <property type="match status" value="1"/>
</dbReference>
<dbReference type="Proteomes" id="UP000703893">
    <property type="component" value="Unassembled WGS sequence"/>
</dbReference>
<evidence type="ECO:0000256" key="5">
    <source>
        <dbReference type="ARBA" id="ARBA00049714"/>
    </source>
</evidence>
<dbReference type="AlphaFoldDB" id="A0A937X771"/>
<evidence type="ECO:0000256" key="4">
    <source>
        <dbReference type="ARBA" id="ARBA00049578"/>
    </source>
</evidence>
<dbReference type="EC" id="1.3.1.1" evidence="6"/>
<dbReference type="GO" id="GO:0002058">
    <property type="term" value="F:uracil binding"/>
    <property type="evidence" value="ECO:0007669"/>
    <property type="project" value="TreeGrafter"/>
</dbReference>
<comment type="catalytic activity">
    <reaction evidence="2">
        <text>5,6-dihydrothymine + NAD(+) = thymine + NADH + H(+)</text>
        <dbReference type="Rhea" id="RHEA:28791"/>
        <dbReference type="ChEBI" id="CHEBI:15378"/>
        <dbReference type="ChEBI" id="CHEBI:17821"/>
        <dbReference type="ChEBI" id="CHEBI:27468"/>
        <dbReference type="ChEBI" id="CHEBI:57540"/>
        <dbReference type="ChEBI" id="CHEBI:57945"/>
        <dbReference type="EC" id="1.3.1.1"/>
    </reaction>
</comment>
<evidence type="ECO:0000256" key="2">
    <source>
        <dbReference type="ARBA" id="ARBA00047685"/>
    </source>
</evidence>
<name>A0A937X771_9BACT</name>
<dbReference type="GO" id="GO:0004159">
    <property type="term" value="F:dihydropyrimidine dehydrogenase (NAD+) activity"/>
    <property type="evidence" value="ECO:0007669"/>
    <property type="project" value="UniProtKB-EC"/>
</dbReference>